<dbReference type="Proteomes" id="UP000027345">
    <property type="component" value="Unassembled WGS sequence"/>
</dbReference>
<evidence type="ECO:0000313" key="3">
    <source>
        <dbReference type="EMBL" id="KDN17650.1"/>
    </source>
</evidence>
<dbReference type="eggNOG" id="ENOG50348E9">
    <property type="taxonomic scope" value="Bacteria"/>
</dbReference>
<dbReference type="EMBL" id="JMQI01000070">
    <property type="protein sequence ID" value="KDN17650.1"/>
    <property type="molecule type" value="Genomic_DNA"/>
</dbReference>
<protein>
    <submittedName>
        <fullName evidence="3">Uncharacterized protein</fullName>
    </submittedName>
</protein>
<evidence type="ECO:0000256" key="1">
    <source>
        <dbReference type="SAM" id="MobiDB-lite"/>
    </source>
</evidence>
<keyword evidence="4" id="KW-1185">Reference proteome</keyword>
<feature type="transmembrane region" description="Helical" evidence="2">
    <location>
        <begin position="108"/>
        <end position="131"/>
    </location>
</feature>
<keyword evidence="2" id="KW-0472">Membrane</keyword>
<organism evidence="3 4">
    <name type="scientific">Amycolatopsis rifamycinica</name>
    <dbReference type="NCBI Taxonomy" id="287986"/>
    <lineage>
        <taxon>Bacteria</taxon>
        <taxon>Bacillati</taxon>
        <taxon>Actinomycetota</taxon>
        <taxon>Actinomycetes</taxon>
        <taxon>Pseudonocardiales</taxon>
        <taxon>Pseudonocardiaceae</taxon>
        <taxon>Amycolatopsis</taxon>
    </lineage>
</organism>
<dbReference type="RefSeq" id="WP_043787350.1">
    <property type="nucleotide sequence ID" value="NZ_JMQI01000070.1"/>
</dbReference>
<accession>A0A066TS21</accession>
<keyword evidence="2" id="KW-0812">Transmembrane</keyword>
<evidence type="ECO:0000313" key="4">
    <source>
        <dbReference type="Proteomes" id="UP000027345"/>
    </source>
</evidence>
<name>A0A066TS21_9PSEU</name>
<proteinExistence type="predicted"/>
<feature type="compositionally biased region" description="Low complexity" evidence="1">
    <location>
        <begin position="31"/>
        <end position="53"/>
    </location>
</feature>
<comment type="caution">
    <text evidence="3">The sequence shown here is derived from an EMBL/GenBank/DDBJ whole genome shotgun (WGS) entry which is preliminary data.</text>
</comment>
<reference evidence="3 4" key="1">
    <citation type="submission" date="2014-05" db="EMBL/GenBank/DDBJ databases">
        <title>Draft genome sequence of Amycolatopsis rifamycinica DSM 46095.</title>
        <authorList>
            <person name="Lal R."/>
            <person name="Saxena A."/>
            <person name="Kumari R."/>
            <person name="Mukherjee U."/>
            <person name="Singh P."/>
            <person name="Sangwan N."/>
            <person name="Mahato N.K."/>
        </authorList>
    </citation>
    <scope>NUCLEOTIDE SEQUENCE [LARGE SCALE GENOMIC DNA]</scope>
    <source>
        <strain evidence="3 4">DSM 46095</strain>
    </source>
</reference>
<evidence type="ECO:0000256" key="2">
    <source>
        <dbReference type="SAM" id="Phobius"/>
    </source>
</evidence>
<keyword evidence="2" id="KW-1133">Transmembrane helix</keyword>
<gene>
    <name evidence="3" type="ORF">DV20_34820</name>
</gene>
<dbReference type="STRING" id="287986.DV20_34820"/>
<feature type="region of interest" description="Disordered" evidence="1">
    <location>
        <begin position="22"/>
        <end position="53"/>
    </location>
</feature>
<sequence length="132" mass="13139">MSEPKDPEQLLADALRAQAVFAPQVSPPPASSSAAASSSTASSASASASATEAVPTSAINELPSAYGLLSGASADSLERERAALDAEAPTTFAPRPPAPVRTSAQLPAYWILLLAVLLGLAAGSVVGLLTLV</sequence>
<dbReference type="AlphaFoldDB" id="A0A066TS21"/>